<keyword evidence="1 3" id="KW-0547">Nucleotide-binding</keyword>
<dbReference type="PROSITE" id="PS50901">
    <property type="entry name" value="FTSK"/>
    <property type="match status" value="1"/>
</dbReference>
<feature type="compositionally biased region" description="Polar residues" evidence="4">
    <location>
        <begin position="75"/>
        <end position="87"/>
    </location>
</feature>
<dbReference type="EMBL" id="JBHLWV010000012">
    <property type="protein sequence ID" value="MFC0313982.1"/>
    <property type="molecule type" value="Genomic_DNA"/>
</dbReference>
<evidence type="ECO:0000256" key="1">
    <source>
        <dbReference type="ARBA" id="ARBA00022741"/>
    </source>
</evidence>
<dbReference type="PANTHER" id="PTHR22683:SF41">
    <property type="entry name" value="DNA TRANSLOCASE FTSK"/>
    <property type="match status" value="1"/>
</dbReference>
<gene>
    <name evidence="6" type="ORF">ACFFJD_03820</name>
</gene>
<feature type="region of interest" description="Disordered" evidence="4">
    <location>
        <begin position="42"/>
        <end position="104"/>
    </location>
</feature>
<name>A0ABV6H520_9ACTN</name>
<dbReference type="Proteomes" id="UP001589783">
    <property type="component" value="Unassembled WGS sequence"/>
</dbReference>
<evidence type="ECO:0000259" key="5">
    <source>
        <dbReference type="PROSITE" id="PS50901"/>
    </source>
</evidence>
<dbReference type="Gene3D" id="3.40.50.300">
    <property type="entry name" value="P-loop containing nucleotide triphosphate hydrolases"/>
    <property type="match status" value="1"/>
</dbReference>
<evidence type="ECO:0000313" key="6">
    <source>
        <dbReference type="EMBL" id="MFC0313982.1"/>
    </source>
</evidence>
<feature type="binding site" evidence="3">
    <location>
        <begin position="493"/>
        <end position="500"/>
    </location>
    <ligand>
        <name>ATP</name>
        <dbReference type="ChEBI" id="CHEBI:30616"/>
    </ligand>
</feature>
<evidence type="ECO:0000313" key="7">
    <source>
        <dbReference type="Proteomes" id="UP001589783"/>
    </source>
</evidence>
<dbReference type="InterPro" id="IPR002543">
    <property type="entry name" value="FtsK_dom"/>
</dbReference>
<keyword evidence="7" id="KW-1185">Reference proteome</keyword>
<sequence>MVVASKCEHSLFSPEWGIAQHPSRWLLLQRFCRFLRRSPAMSWQQPPSRGIRRVYSEGPAGPPFPGQQPRAAQQYSSVEGTHSSPTSGAFAPATSADQREADRLEAQVRAQAADLSRQMAGIVASLASLRSEVRADSVERAAQVRRDRSAIEGSAFADIESQMRAESQRARRQVEAAAEALAPGIAGAPWHSESASFEMGAGPARYLRIGDLGDGLAALAPFLLSTNWLLDGDRQAVTGLVQSALVRTAAQVPLSHLTVHVFDPTISGVTSVLAPLRKAKAASLPSPMHSADQLREVLVGLIALAGRNAELIGAQHLPDLGALWQTEGIPTGEFALLVVLDYPNGIDEATQNMLIRLAETGPSRGVTLLVTGDPAVRAERGVKPKHLRERLLGITCEDGVWEVPGLSAMTIADEGPPQPAVLAEVLGAVTRAASESSGPTIELRELIGQFAADPWRETADDEIEAIIGRAGREPLSIAFRSENPPHPNMLVGGAVGQGKSNLLLDIIYSLAARYAPDELEMLLLDFKQGLEFKRFDADADGRNWLPHTRILCLESDKAFGLSVLQYVADEMVRRADLFNRARANGFTAYRAMTGDKMRRLLLIVDEFQVLFDGHDDLTVEAVRLFETIAKQGRAYGIHLLLSSQTVSGISGLNVKGDSIFAQFPIRVSLKNTREESEAILSRHNTAAADLTYRGEVIVNRNLGMAGDGANERGIAAFAEPAYLVDLQSQLWTRAVDRGIAAPPWVFMGRSSAQWPNPVAVGEEGQWAWLGRPVAVTDAPVAVDLAGDGDTSIALVGTGDDTAAAVLGGVVFTATARWQPGDRVLIVEGAPANPDLEAVFGVVLPECERRGIRVDRVGAEEALAAVLQLREESVTTLVLAHGLHRLDLSQVLETDPESYTTLTGADLMGQLATGVLNPAASLVAWWPQLRAADDALGFDHAGVGTYVLLRVGMDDLRSVAGAHALPFEGSPRIGVFGRHDEFGLREVIPFASIDGATIANSMGRAR</sequence>
<keyword evidence="2 3" id="KW-0067">ATP-binding</keyword>
<evidence type="ECO:0000256" key="2">
    <source>
        <dbReference type="ARBA" id="ARBA00022840"/>
    </source>
</evidence>
<dbReference type="SUPFAM" id="SSF52540">
    <property type="entry name" value="P-loop containing nucleoside triphosphate hydrolases"/>
    <property type="match status" value="1"/>
</dbReference>
<dbReference type="InterPro" id="IPR050206">
    <property type="entry name" value="FtsK/SpoIIIE/SftA"/>
</dbReference>
<protein>
    <submittedName>
        <fullName evidence="6">FtsK/SpoIIIE domain-containing protein</fullName>
    </submittedName>
</protein>
<dbReference type="PANTHER" id="PTHR22683">
    <property type="entry name" value="SPORULATION PROTEIN RELATED"/>
    <property type="match status" value="1"/>
</dbReference>
<dbReference type="RefSeq" id="WP_382361186.1">
    <property type="nucleotide sequence ID" value="NZ_JBHLWV010000012.1"/>
</dbReference>
<dbReference type="Pfam" id="PF01580">
    <property type="entry name" value="FtsK_SpoIIIE"/>
    <property type="match status" value="1"/>
</dbReference>
<dbReference type="InterPro" id="IPR027417">
    <property type="entry name" value="P-loop_NTPase"/>
</dbReference>
<proteinExistence type="predicted"/>
<accession>A0ABV6H520</accession>
<evidence type="ECO:0000256" key="4">
    <source>
        <dbReference type="SAM" id="MobiDB-lite"/>
    </source>
</evidence>
<comment type="caution">
    <text evidence="6">The sequence shown here is derived from an EMBL/GenBank/DDBJ whole genome shotgun (WGS) entry which is preliminary data.</text>
</comment>
<evidence type="ECO:0000256" key="3">
    <source>
        <dbReference type="PROSITE-ProRule" id="PRU00289"/>
    </source>
</evidence>
<reference evidence="6 7" key="1">
    <citation type="submission" date="2024-09" db="EMBL/GenBank/DDBJ databases">
        <authorList>
            <person name="Sun Q."/>
            <person name="Mori K."/>
        </authorList>
    </citation>
    <scope>NUCLEOTIDE SEQUENCE [LARGE SCALE GENOMIC DNA]</scope>
    <source>
        <strain evidence="6 7">CCM 7957</strain>
    </source>
</reference>
<organism evidence="6 7">
    <name type="scientific">Gordonia phosphorivorans</name>
    <dbReference type="NCBI Taxonomy" id="1056982"/>
    <lineage>
        <taxon>Bacteria</taxon>
        <taxon>Bacillati</taxon>
        <taxon>Actinomycetota</taxon>
        <taxon>Actinomycetes</taxon>
        <taxon>Mycobacteriales</taxon>
        <taxon>Gordoniaceae</taxon>
        <taxon>Gordonia</taxon>
    </lineage>
</organism>
<feature type="domain" description="FtsK" evidence="5">
    <location>
        <begin position="472"/>
        <end position="678"/>
    </location>
</feature>